<comment type="caution">
    <text evidence="2">The sequence shown here is derived from an EMBL/GenBank/DDBJ whole genome shotgun (WGS) entry which is preliminary data.</text>
</comment>
<accession>A0AB35RPZ3</accession>
<evidence type="ECO:0000313" key="3">
    <source>
        <dbReference type="Proteomes" id="UP001286589"/>
    </source>
</evidence>
<protein>
    <submittedName>
        <fullName evidence="2">Uncharacterized protein</fullName>
    </submittedName>
</protein>
<dbReference type="EMBL" id="JAWJAC010000009">
    <property type="protein sequence ID" value="MDV2864058.1"/>
    <property type="molecule type" value="Genomic_DNA"/>
</dbReference>
<sequence length="40" mass="4311">MMLLVFSRLALRLAGLRTPDPASGSPDKAFTPPSGRQARK</sequence>
<feature type="region of interest" description="Disordered" evidence="1">
    <location>
        <begin position="16"/>
        <end position="40"/>
    </location>
</feature>
<dbReference type="RefSeq" id="WP_267501233.1">
    <property type="nucleotide sequence ID" value="NZ_JAWJAC010000009.1"/>
</dbReference>
<evidence type="ECO:0000256" key="1">
    <source>
        <dbReference type="SAM" id="MobiDB-lite"/>
    </source>
</evidence>
<reference evidence="2 3" key="1">
    <citation type="submission" date="2023-10" db="EMBL/GenBank/DDBJ databases">
        <title>Phytobacter spp. The emergence of a new genus of hospital-origin enterobacteria encoding carbapenemases in Argentina.</title>
        <authorList>
            <person name="Vay C."/>
            <person name="Almuzara M."/>
            <person name="Traglia G.M."/>
            <person name="Campos J."/>
        </authorList>
    </citation>
    <scope>NUCLEOTIDE SEQUENCE [LARGE SCALE GENOMIC DNA]</scope>
    <source>
        <strain evidence="2 3">CVMA36</strain>
    </source>
</reference>
<dbReference type="Proteomes" id="UP001286589">
    <property type="component" value="Unassembled WGS sequence"/>
</dbReference>
<name>A0AB35RPZ3_9ENTR</name>
<proteinExistence type="predicted"/>
<evidence type="ECO:0000313" key="2">
    <source>
        <dbReference type="EMBL" id="MDV2864058.1"/>
    </source>
</evidence>
<keyword evidence="3" id="KW-1185">Reference proteome</keyword>
<organism evidence="2 3">
    <name type="scientific">Phytobacter ursingii</name>
    <dbReference type="NCBI Taxonomy" id="1972431"/>
    <lineage>
        <taxon>Bacteria</taxon>
        <taxon>Pseudomonadati</taxon>
        <taxon>Pseudomonadota</taxon>
        <taxon>Gammaproteobacteria</taxon>
        <taxon>Enterobacterales</taxon>
        <taxon>Enterobacteriaceae</taxon>
        <taxon>Phytobacter</taxon>
    </lineage>
</organism>
<gene>
    <name evidence="2" type="ORF">R0H02_16495</name>
</gene>
<dbReference type="AlphaFoldDB" id="A0AB35RPZ3"/>